<keyword evidence="1" id="KW-1133">Transmembrane helix</keyword>
<feature type="transmembrane region" description="Helical" evidence="1">
    <location>
        <begin position="36"/>
        <end position="55"/>
    </location>
</feature>
<proteinExistence type="predicted"/>
<keyword evidence="3" id="KW-1185">Reference proteome</keyword>
<reference evidence="2 3" key="1">
    <citation type="journal article" date="2024" name="Int. J. Syst. Evol. Microbiol.">
        <title>Clostridium omnivorum sp. nov., isolated from anoxic soil under the treatment of reductive soil disinfestation.</title>
        <authorList>
            <person name="Ueki A."/>
            <person name="Tonouchi A."/>
            <person name="Kaku N."/>
            <person name="Honma S."/>
            <person name="Ueki K."/>
        </authorList>
    </citation>
    <scope>NUCLEOTIDE SEQUENCE [LARGE SCALE GENOMIC DNA]</scope>
    <source>
        <strain evidence="2 3">E14</strain>
    </source>
</reference>
<comment type="caution">
    <text evidence="2">The sequence shown here is derived from an EMBL/GenBank/DDBJ whole genome shotgun (WGS) entry which is preliminary data.</text>
</comment>
<organism evidence="2 3">
    <name type="scientific">Clostridium omnivorum</name>
    <dbReference type="NCBI Taxonomy" id="1604902"/>
    <lineage>
        <taxon>Bacteria</taxon>
        <taxon>Bacillati</taxon>
        <taxon>Bacillota</taxon>
        <taxon>Clostridia</taxon>
        <taxon>Eubacteriales</taxon>
        <taxon>Clostridiaceae</taxon>
        <taxon>Clostridium</taxon>
    </lineage>
</organism>
<keyword evidence="1" id="KW-0472">Membrane</keyword>
<evidence type="ECO:0000256" key="1">
    <source>
        <dbReference type="SAM" id="Phobius"/>
    </source>
</evidence>
<sequence length="62" mass="7130">MSGAISSIAWTYRGIYAMALIIVFSYVMYSNLNKKVKASIFMLMLILNLPLMYFMELRGILL</sequence>
<dbReference type="EMBL" id="BRXR01000001">
    <property type="protein sequence ID" value="GLC31726.1"/>
    <property type="molecule type" value="Genomic_DNA"/>
</dbReference>
<keyword evidence="1" id="KW-0812">Transmembrane</keyword>
<feature type="transmembrane region" description="Helical" evidence="1">
    <location>
        <begin position="12"/>
        <end position="29"/>
    </location>
</feature>
<evidence type="ECO:0000313" key="3">
    <source>
        <dbReference type="Proteomes" id="UP001208567"/>
    </source>
</evidence>
<protein>
    <submittedName>
        <fullName evidence="2">Uncharacterized protein</fullName>
    </submittedName>
</protein>
<dbReference type="Proteomes" id="UP001208567">
    <property type="component" value="Unassembled WGS sequence"/>
</dbReference>
<name>A0ABQ5N985_9CLOT</name>
<gene>
    <name evidence="2" type="ORF">bsdE14_31360</name>
</gene>
<accession>A0ABQ5N985</accession>
<evidence type="ECO:0000313" key="2">
    <source>
        <dbReference type="EMBL" id="GLC31726.1"/>
    </source>
</evidence>